<name>A0A1G9H8Z0_9FIRM</name>
<dbReference type="RefSeq" id="WP_090554274.1">
    <property type="nucleotide sequence ID" value="NZ_FNFP01000008.1"/>
</dbReference>
<evidence type="ECO:0000313" key="2">
    <source>
        <dbReference type="EMBL" id="SDL09416.1"/>
    </source>
</evidence>
<feature type="coiled-coil region" evidence="1">
    <location>
        <begin position="25"/>
        <end position="52"/>
    </location>
</feature>
<dbReference type="STRING" id="393762.SAMN05660472_02589"/>
<reference evidence="2 3" key="1">
    <citation type="submission" date="2016-10" db="EMBL/GenBank/DDBJ databases">
        <authorList>
            <person name="de Groot N.N."/>
        </authorList>
    </citation>
    <scope>NUCLEOTIDE SEQUENCE [LARGE SCALE GENOMIC DNA]</scope>
    <source>
        <strain evidence="2 3">DSM 18346</strain>
    </source>
</reference>
<proteinExistence type="predicted"/>
<protein>
    <submittedName>
        <fullName evidence="2">Uncharacterized protein</fullName>
    </submittedName>
</protein>
<keyword evidence="3" id="KW-1185">Reference proteome</keyword>
<evidence type="ECO:0000313" key="3">
    <source>
        <dbReference type="Proteomes" id="UP000198718"/>
    </source>
</evidence>
<dbReference type="OrthoDB" id="9869758at2"/>
<dbReference type="EMBL" id="FNFP01000008">
    <property type="protein sequence ID" value="SDL09416.1"/>
    <property type="molecule type" value="Genomic_DNA"/>
</dbReference>
<gene>
    <name evidence="2" type="ORF">SAMN05660472_02589</name>
</gene>
<sequence length="155" mass="18254">MDKKEKLQQLLRRKERADTLPAQTKIKWKDEIIKLEKKIKALKEELEEEGKLQQAKQMTEGESMVLDLLALNSTATLYLYESFVDINNSIIEEFMEEMLAAIYDYFETKDKEALNKAKTLNHVLLDTIYQNCKRKEVGEHKQLGFKETKEKSHWG</sequence>
<dbReference type="AlphaFoldDB" id="A0A1G9H8Z0"/>
<accession>A0A1G9H8Z0</accession>
<keyword evidence="1" id="KW-0175">Coiled coil</keyword>
<organism evidence="2 3">
    <name type="scientific">Natronincola ferrireducens</name>
    <dbReference type="NCBI Taxonomy" id="393762"/>
    <lineage>
        <taxon>Bacteria</taxon>
        <taxon>Bacillati</taxon>
        <taxon>Bacillota</taxon>
        <taxon>Clostridia</taxon>
        <taxon>Peptostreptococcales</taxon>
        <taxon>Natronincolaceae</taxon>
        <taxon>Natronincola</taxon>
    </lineage>
</organism>
<dbReference type="Proteomes" id="UP000198718">
    <property type="component" value="Unassembled WGS sequence"/>
</dbReference>
<evidence type="ECO:0000256" key="1">
    <source>
        <dbReference type="SAM" id="Coils"/>
    </source>
</evidence>